<evidence type="ECO:0000256" key="3">
    <source>
        <dbReference type="ARBA" id="ARBA00022723"/>
    </source>
</evidence>
<feature type="region of interest" description="Disordered" evidence="7">
    <location>
        <begin position="1"/>
        <end position="100"/>
    </location>
</feature>
<comment type="caution">
    <text evidence="9">The sequence shown here is derived from an EMBL/GenBank/DDBJ whole genome shotgun (WGS) entry which is preliminary data.</text>
</comment>
<feature type="compositionally biased region" description="Polar residues" evidence="7">
    <location>
        <begin position="59"/>
        <end position="100"/>
    </location>
</feature>
<feature type="compositionally biased region" description="Polar residues" evidence="7">
    <location>
        <begin position="12"/>
        <end position="29"/>
    </location>
</feature>
<dbReference type="GO" id="GO:0000976">
    <property type="term" value="F:transcription cis-regulatory region binding"/>
    <property type="evidence" value="ECO:0007669"/>
    <property type="project" value="TreeGrafter"/>
</dbReference>
<evidence type="ECO:0000256" key="5">
    <source>
        <dbReference type="ARBA" id="ARBA00022833"/>
    </source>
</evidence>
<dbReference type="InterPro" id="IPR039739">
    <property type="entry name" value="MAG2/RNF10"/>
</dbReference>
<feature type="domain" description="RING-type" evidence="8">
    <location>
        <begin position="187"/>
        <end position="233"/>
    </location>
</feature>
<feature type="compositionally biased region" description="Polar residues" evidence="7">
    <location>
        <begin position="583"/>
        <end position="620"/>
    </location>
</feature>
<keyword evidence="4 6" id="KW-0863">Zinc-finger</keyword>
<dbReference type="InterPro" id="IPR017907">
    <property type="entry name" value="Znf_RING_CS"/>
</dbReference>
<evidence type="ECO:0000256" key="1">
    <source>
        <dbReference type="ARBA" id="ARBA00004496"/>
    </source>
</evidence>
<dbReference type="PANTHER" id="PTHR12983">
    <property type="entry name" value="RING FINGER 10 FAMILY MEMBER"/>
    <property type="match status" value="1"/>
</dbReference>
<keyword evidence="10" id="KW-1185">Reference proteome</keyword>
<dbReference type="PROSITE" id="PS50089">
    <property type="entry name" value="ZF_RING_2"/>
    <property type="match status" value="1"/>
</dbReference>
<keyword evidence="5" id="KW-0862">Zinc</keyword>
<dbReference type="SUPFAM" id="SSF57850">
    <property type="entry name" value="RING/U-box"/>
    <property type="match status" value="1"/>
</dbReference>
<organism evidence="9 10">
    <name type="scientific">Rhynchospora tenuis</name>
    <dbReference type="NCBI Taxonomy" id="198213"/>
    <lineage>
        <taxon>Eukaryota</taxon>
        <taxon>Viridiplantae</taxon>
        <taxon>Streptophyta</taxon>
        <taxon>Embryophyta</taxon>
        <taxon>Tracheophyta</taxon>
        <taxon>Spermatophyta</taxon>
        <taxon>Magnoliopsida</taxon>
        <taxon>Liliopsida</taxon>
        <taxon>Poales</taxon>
        <taxon>Cyperaceae</taxon>
        <taxon>Cyperoideae</taxon>
        <taxon>Rhynchosporeae</taxon>
        <taxon>Rhynchospora</taxon>
    </lineage>
</organism>
<dbReference type="GO" id="GO:0008270">
    <property type="term" value="F:zinc ion binding"/>
    <property type="evidence" value="ECO:0007669"/>
    <property type="project" value="UniProtKB-KW"/>
</dbReference>
<dbReference type="InterPro" id="IPR001841">
    <property type="entry name" value="Znf_RING"/>
</dbReference>
<evidence type="ECO:0000256" key="4">
    <source>
        <dbReference type="ARBA" id="ARBA00022771"/>
    </source>
</evidence>
<accession>A0AAD6EQC6</accession>
<reference evidence="9 10" key="1">
    <citation type="journal article" date="2022" name="Cell">
        <title>Repeat-based holocentromeres influence genome architecture and karyotype evolution.</title>
        <authorList>
            <person name="Hofstatter P.G."/>
            <person name="Thangavel G."/>
            <person name="Lux T."/>
            <person name="Neumann P."/>
            <person name="Vondrak T."/>
            <person name="Novak P."/>
            <person name="Zhang M."/>
            <person name="Costa L."/>
            <person name="Castellani M."/>
            <person name="Scott A."/>
            <person name="Toegelov H."/>
            <person name="Fuchs J."/>
            <person name="Mata-Sucre Y."/>
            <person name="Dias Y."/>
            <person name="Vanzela A.L.L."/>
            <person name="Huettel B."/>
            <person name="Almeida C.C.S."/>
            <person name="Simkova H."/>
            <person name="Souza G."/>
            <person name="Pedrosa-Harand A."/>
            <person name="Macas J."/>
            <person name="Mayer K.F.X."/>
            <person name="Houben A."/>
            <person name="Marques A."/>
        </authorList>
    </citation>
    <scope>NUCLEOTIDE SEQUENCE [LARGE SCALE GENOMIC DNA]</scope>
    <source>
        <strain evidence="9">RhyTen1mFocal</strain>
    </source>
</reference>
<dbReference type="Pfam" id="PF00097">
    <property type="entry name" value="zf-C3HC4"/>
    <property type="match status" value="1"/>
</dbReference>
<dbReference type="InterPro" id="IPR018957">
    <property type="entry name" value="Znf_C3HC4_RING-type"/>
</dbReference>
<keyword evidence="3" id="KW-0479">Metal-binding</keyword>
<dbReference type="GO" id="GO:0005737">
    <property type="term" value="C:cytoplasm"/>
    <property type="evidence" value="ECO:0007669"/>
    <property type="project" value="UniProtKB-SubCell"/>
</dbReference>
<dbReference type="AlphaFoldDB" id="A0AAD6EQC6"/>
<evidence type="ECO:0000259" key="8">
    <source>
        <dbReference type="PROSITE" id="PS50089"/>
    </source>
</evidence>
<dbReference type="EMBL" id="JAMRDG010000001">
    <property type="protein sequence ID" value="KAJ3697226.1"/>
    <property type="molecule type" value="Genomic_DNA"/>
</dbReference>
<dbReference type="GO" id="GO:0045944">
    <property type="term" value="P:positive regulation of transcription by RNA polymerase II"/>
    <property type="evidence" value="ECO:0007669"/>
    <property type="project" value="TreeGrafter"/>
</dbReference>
<comment type="subcellular location">
    <subcellularLocation>
        <location evidence="1">Cytoplasm</location>
    </subcellularLocation>
</comment>
<evidence type="ECO:0000256" key="7">
    <source>
        <dbReference type="SAM" id="MobiDB-lite"/>
    </source>
</evidence>
<sequence length="667" mass="73153">MSISPIEAQGSDALSNTIVEEENPSSNHGVAQLSPPRSGVSPPQRGGAIADSRTPEATVASNGDSLNPSQTVVGFSVAISGNSPAENRTNGTQPNSRRNQGVNANYLLNFSYDPINHSVARGPRAPAPQRKPRKIKPYNKDLFLQANYRFTVLDTGSYEIASMDPDKMLQWEDIICVRHRTAVPVQCPICLEAPLCPQITSCGHIYCFPCILQYLLIGTEERKGEIYKRCPLCFMMISTKDLYTLVIECVKQLSVGDVVTFALLTRSKASLFPTLKTGNVETNPVDLKDDVLSDSFAKFVLTTDVNSSVQEAMNDLTDWLQRADSGLVDDLEKLPYVCAALEQLEERRKYWNEYRNRATSLRTGTSPPLKNSFSPPKIGAQIDSSVVDSCEKDLDEKDGDSYTFYQSVDGQLLIIHSVNMKCLLHHFGSYDMLPSRISGKILELETVTQSEQMRKRYRFLSHFSLTTTFQLCEIDLRGLLPPSSLSPFMEEIKNREKQRKRLAKKEEKERVKAEVAAAVAAAMEGGVAPDPRHCSYSPKDVVFSLDDFEALGNSPAVSTSPPTNGERKRFADVTRLGFASGHDSPSLNPQSAVSLSRNTNSTANVTSPVQGPTGGSTLSFANIIATARAPESHDSNRTNTNGNGIGIGKKGKKPNRVLLSTAGGRRY</sequence>
<evidence type="ECO:0000256" key="6">
    <source>
        <dbReference type="PROSITE-ProRule" id="PRU00175"/>
    </source>
</evidence>
<evidence type="ECO:0000256" key="2">
    <source>
        <dbReference type="ARBA" id="ARBA00022490"/>
    </source>
</evidence>
<evidence type="ECO:0000313" key="10">
    <source>
        <dbReference type="Proteomes" id="UP001210211"/>
    </source>
</evidence>
<dbReference type="PANTHER" id="PTHR12983:SF9">
    <property type="entry name" value="E3 UBIQUITIN-PROTEIN LIGASE RNF10"/>
    <property type="match status" value="1"/>
</dbReference>
<keyword evidence="2" id="KW-0963">Cytoplasm</keyword>
<dbReference type="Proteomes" id="UP001210211">
    <property type="component" value="Unassembled WGS sequence"/>
</dbReference>
<name>A0AAD6EQC6_9POAL</name>
<dbReference type="PROSITE" id="PS00518">
    <property type="entry name" value="ZF_RING_1"/>
    <property type="match status" value="1"/>
</dbReference>
<feature type="region of interest" description="Disordered" evidence="7">
    <location>
        <begin position="580"/>
        <end position="667"/>
    </location>
</feature>
<dbReference type="CDD" id="cd16536">
    <property type="entry name" value="RING-HC_RNF10"/>
    <property type="match status" value="1"/>
</dbReference>
<dbReference type="InterPro" id="IPR013083">
    <property type="entry name" value="Znf_RING/FYVE/PHD"/>
</dbReference>
<protein>
    <recommendedName>
        <fullName evidence="8">RING-type domain-containing protein</fullName>
    </recommendedName>
</protein>
<proteinExistence type="predicted"/>
<dbReference type="Gene3D" id="3.30.40.10">
    <property type="entry name" value="Zinc/RING finger domain, C3HC4 (zinc finger)"/>
    <property type="match status" value="1"/>
</dbReference>
<dbReference type="SMART" id="SM00184">
    <property type="entry name" value="RING"/>
    <property type="match status" value="1"/>
</dbReference>
<evidence type="ECO:0000313" key="9">
    <source>
        <dbReference type="EMBL" id="KAJ3697226.1"/>
    </source>
</evidence>
<gene>
    <name evidence="9" type="ORF">LUZ61_000931</name>
</gene>